<dbReference type="Pfam" id="PF04854">
    <property type="entry name" value="DUF624"/>
    <property type="match status" value="1"/>
</dbReference>
<organism evidence="2 3">
    <name type="scientific">Sporosarcina pasteurii</name>
    <name type="common">Bacillus pasteurii</name>
    <dbReference type="NCBI Taxonomy" id="1474"/>
    <lineage>
        <taxon>Bacteria</taxon>
        <taxon>Bacillati</taxon>
        <taxon>Bacillota</taxon>
        <taxon>Bacilli</taxon>
        <taxon>Bacillales</taxon>
        <taxon>Caryophanaceae</taxon>
        <taxon>Sporosarcina</taxon>
    </lineage>
</organism>
<evidence type="ECO:0000313" key="3">
    <source>
        <dbReference type="Proteomes" id="UP000254519"/>
    </source>
</evidence>
<dbReference type="Proteomes" id="UP000254519">
    <property type="component" value="Unassembled WGS sequence"/>
</dbReference>
<feature type="transmembrane region" description="Helical" evidence="1">
    <location>
        <begin position="198"/>
        <end position="219"/>
    </location>
</feature>
<feature type="transmembrane region" description="Helical" evidence="1">
    <location>
        <begin position="170"/>
        <end position="192"/>
    </location>
</feature>
<dbReference type="InterPro" id="IPR006938">
    <property type="entry name" value="DUF624"/>
</dbReference>
<keyword evidence="1" id="KW-1133">Transmembrane helix</keyword>
<feature type="transmembrane region" description="Helical" evidence="1">
    <location>
        <begin position="133"/>
        <end position="158"/>
    </location>
</feature>
<keyword evidence="1" id="KW-0472">Membrane</keyword>
<dbReference type="AlphaFoldDB" id="A0A380BDF4"/>
<name>A0A380BDF4_SPOPA</name>
<keyword evidence="3" id="KW-1185">Reference proteome</keyword>
<protein>
    <submittedName>
        <fullName evidence="2">Predicted integral membrane protein</fullName>
    </submittedName>
</protein>
<proteinExistence type="predicted"/>
<gene>
    <name evidence="2" type="ORF">NCTC4822_00650</name>
</gene>
<evidence type="ECO:0000256" key="1">
    <source>
        <dbReference type="SAM" id="Phobius"/>
    </source>
</evidence>
<feature type="transmembrane region" description="Helical" evidence="1">
    <location>
        <begin position="106"/>
        <end position="127"/>
    </location>
</feature>
<keyword evidence="1" id="KW-0812">Transmembrane</keyword>
<feature type="transmembrane region" description="Helical" evidence="1">
    <location>
        <begin position="51"/>
        <end position="75"/>
    </location>
</feature>
<dbReference type="OrthoDB" id="2182676at2"/>
<sequence length="234" mass="26814">MTNQSGLMGGLFTLCVWFMRFSAANVLWLLFSFPIVFLGLNMLVLGRVETMMVFLVPMIALLPFVFFPATTAMFGMARDWVIKDRDGSSLIKTYWQYYKENYKRSIVNGLVMTAIWVVWVVDVYYFFENNFYLFIFFLTMGIVLFVLTINLFSITVHYDMTFRESIKNACLITVGSPILFVAIAISSGIIIYMSFNVFLFLLPFFTGSLIAFLSFAAFYSRYLKITQAGSDSGS</sequence>
<accession>A0A380BDF4</accession>
<dbReference type="RefSeq" id="WP_115360119.1">
    <property type="nucleotide sequence ID" value="NZ_CP038012.1"/>
</dbReference>
<reference evidence="2 3" key="1">
    <citation type="submission" date="2018-06" db="EMBL/GenBank/DDBJ databases">
        <authorList>
            <consortium name="Pathogen Informatics"/>
            <person name="Doyle S."/>
        </authorList>
    </citation>
    <scope>NUCLEOTIDE SEQUENCE [LARGE SCALE GENOMIC DNA]</scope>
    <source>
        <strain evidence="3">ATCC 11859 / DSM 33 / NCIB 8841 / NCTC 4822</strain>
    </source>
</reference>
<dbReference type="EMBL" id="UGYZ01000002">
    <property type="protein sequence ID" value="SUI99517.1"/>
    <property type="molecule type" value="Genomic_DNA"/>
</dbReference>
<evidence type="ECO:0000313" key="2">
    <source>
        <dbReference type="EMBL" id="SUI99517.1"/>
    </source>
</evidence>